<evidence type="ECO:0000313" key="3">
    <source>
        <dbReference type="Proteomes" id="UP000220133"/>
    </source>
</evidence>
<dbReference type="InterPro" id="IPR004919">
    <property type="entry name" value="GmrSD_N"/>
</dbReference>
<feature type="domain" description="GmrSD restriction endonucleases N-terminal" evidence="1">
    <location>
        <begin position="24"/>
        <end position="253"/>
    </location>
</feature>
<evidence type="ECO:0000313" key="2">
    <source>
        <dbReference type="EMBL" id="ATL47204.1"/>
    </source>
</evidence>
<gene>
    <name evidence="2" type="ORF">COR50_08410</name>
</gene>
<accession>A0A291QTM9</accession>
<reference evidence="2 3" key="1">
    <citation type="submission" date="2017-10" db="EMBL/GenBank/DDBJ databases">
        <title>Paenichitinophaga pekingensis gen. nov., sp. nov., isolated from activated sludge.</title>
        <authorList>
            <person name="Jin D."/>
            <person name="Kong X."/>
            <person name="Deng Y."/>
            <person name="Bai Z."/>
        </authorList>
    </citation>
    <scope>NUCLEOTIDE SEQUENCE [LARGE SCALE GENOMIC DNA]</scope>
    <source>
        <strain evidence="2 3">13</strain>
    </source>
</reference>
<dbReference type="OrthoDB" id="9798761at2"/>
<dbReference type="Proteomes" id="UP000220133">
    <property type="component" value="Chromosome"/>
</dbReference>
<dbReference type="KEGG" id="cbae:COR50_08410"/>
<name>A0A291QTM9_9BACT</name>
<organism evidence="2 3">
    <name type="scientific">Chitinophaga caeni</name>
    <dbReference type="NCBI Taxonomy" id="2029983"/>
    <lineage>
        <taxon>Bacteria</taxon>
        <taxon>Pseudomonadati</taxon>
        <taxon>Bacteroidota</taxon>
        <taxon>Chitinophagia</taxon>
        <taxon>Chitinophagales</taxon>
        <taxon>Chitinophagaceae</taxon>
        <taxon>Chitinophaga</taxon>
    </lineage>
</organism>
<evidence type="ECO:0000259" key="1">
    <source>
        <dbReference type="Pfam" id="PF03235"/>
    </source>
</evidence>
<protein>
    <recommendedName>
        <fullName evidence="1">GmrSD restriction endonucleases N-terminal domain-containing protein</fullName>
    </recommendedName>
</protein>
<dbReference type="PANTHER" id="PTHR37292:SF2">
    <property type="entry name" value="DUF262 DOMAIN-CONTAINING PROTEIN"/>
    <property type="match status" value="1"/>
</dbReference>
<dbReference type="Pfam" id="PF03235">
    <property type="entry name" value="GmrSD_N"/>
    <property type="match status" value="1"/>
</dbReference>
<dbReference type="RefSeq" id="WP_098193586.1">
    <property type="nucleotide sequence ID" value="NZ_CP023777.1"/>
</dbReference>
<sequence length="603" mass="70528">MNYIDRIFPTNKGLTTYLDELIAKNYQIPTFQRDVVWEQENVKKLWDSIYKFYPLGSILIWKTDLKLQNHRQIGGHHITDTNFSRTEYQYILDGQQRTTSLLTSLYGGSIEGRLGFNPLLYVDLTIPIEGDTDDESYRNRFLFWSEIDDRNGEIRPNIGKKKRFDEGLIVKLIDIKNNFTTVQTNVFNSTAVNQDFNHHILAELSKIKGVLDNYRISFIEVKGIQVSEVCQIFERINQAGKPLNIFDIVVAKTFKPATQQTATALADNGFYLRDLIDDFRNHNNSEFLKISDLDYLQILSVIINHNVPNSGVRNITDRYLNEIKTEHILAVWSETKKAMLKTFDFFENHLHIKTPYLIPFRYFYFTVTAYFYKNSSPDYGLLKKYFWFNSFHNDDLLSNTTQLAQHIDFLNKSKNNEIVLFDRFLIDKHRLRSATYSSKGRMSRAVLALYASVQPKDWKHCDREVLVQNFFFTSDKPNLHHIFPTNSEYVLNNQYRNKITSDSLMNIAYLTQITNLDITNRNPLEYMQDYDKPEFEAIMPSHLLSSEILDWARNGTLPDNAIDLFIESRVNNILSDLKNKLNGVTFDEMDTMEIKEEAMTIGQ</sequence>
<keyword evidence="3" id="KW-1185">Reference proteome</keyword>
<proteinExistence type="predicted"/>
<dbReference type="AlphaFoldDB" id="A0A291QTM9"/>
<dbReference type="EMBL" id="CP023777">
    <property type="protein sequence ID" value="ATL47204.1"/>
    <property type="molecule type" value="Genomic_DNA"/>
</dbReference>
<dbReference type="PANTHER" id="PTHR37292">
    <property type="entry name" value="VNG6097C"/>
    <property type="match status" value="1"/>
</dbReference>